<dbReference type="PROSITE" id="PS51257">
    <property type="entry name" value="PROKAR_LIPOPROTEIN"/>
    <property type="match status" value="1"/>
</dbReference>
<dbReference type="STRING" id="1164594.SAMN05216204_12754"/>
<name>A0A1I1T1V4_9BURK</name>
<dbReference type="GO" id="GO:0004177">
    <property type="term" value="F:aminopeptidase activity"/>
    <property type="evidence" value="ECO:0007669"/>
    <property type="project" value="UniProtKB-KW"/>
</dbReference>
<evidence type="ECO:0000256" key="1">
    <source>
        <dbReference type="SAM" id="SignalP"/>
    </source>
</evidence>
<dbReference type="Proteomes" id="UP000198639">
    <property type="component" value="Unassembled WGS sequence"/>
</dbReference>
<dbReference type="EMBL" id="FOLD01000027">
    <property type="protein sequence ID" value="SFD52657.1"/>
    <property type="molecule type" value="Genomic_DNA"/>
</dbReference>
<dbReference type="InterPro" id="IPR014553">
    <property type="entry name" value="Aminopept"/>
</dbReference>
<evidence type="ECO:0000313" key="3">
    <source>
        <dbReference type="Proteomes" id="UP000198639"/>
    </source>
</evidence>
<keyword evidence="2" id="KW-0031">Aminopeptidase</keyword>
<keyword evidence="2" id="KW-0645">Protease</keyword>
<keyword evidence="1" id="KW-0732">Signal</keyword>
<dbReference type="Pfam" id="PF10023">
    <property type="entry name" value="Aminopep"/>
    <property type="match status" value="1"/>
</dbReference>
<protein>
    <submittedName>
        <fullName evidence="2">Predicted aminopeptidase</fullName>
    </submittedName>
</protein>
<gene>
    <name evidence="2" type="ORF">SAMN05216204_12754</name>
</gene>
<feature type="chain" id="PRO_5011515123" evidence="1">
    <location>
        <begin position="31"/>
        <end position="379"/>
    </location>
</feature>
<accession>A0A1I1T1V4</accession>
<proteinExistence type="predicted"/>
<keyword evidence="2" id="KW-0378">Hydrolase</keyword>
<sequence length="379" mass="42631">MKPSRLSLAFKPFMAAAAAALMLSSCSSLSYYSQAAQGQLELLTDSRPIDDWLADPATNAKLRHRLEAARQIRRYAIQELKLPDNGSYTNFTNIQRPYVLWNVVATPELSLKPMQWCFPVAGCVNYRGYYSKGEAQAYAKELRRQGHDVEVGGVSAYSTLGWFSDPLISTFINYPDAELARLIFHELAHQVVYVPGDSKFNESFASAVEAAGVEGWLERFGNPMMVDAFERYSVRKKDFMALLVRYRGELEKTYASGLGKEDKRATKARLFLALKDDYQVLKANWGGYAGYDRFFAEPLSNAHLASIATYNDFVPAFRALLRKERSWPAFYKSVNQLAKLDKSERHRVLRSLAAPAPTAPLVVQRTMGAGKIEDGFQKP</sequence>
<dbReference type="AlphaFoldDB" id="A0A1I1T1V4"/>
<organism evidence="2 3">
    <name type="scientific">Massilia yuzhufengensis</name>
    <dbReference type="NCBI Taxonomy" id="1164594"/>
    <lineage>
        <taxon>Bacteria</taxon>
        <taxon>Pseudomonadati</taxon>
        <taxon>Pseudomonadota</taxon>
        <taxon>Betaproteobacteria</taxon>
        <taxon>Burkholderiales</taxon>
        <taxon>Oxalobacteraceae</taxon>
        <taxon>Telluria group</taxon>
        <taxon>Massilia</taxon>
    </lineage>
</organism>
<reference evidence="3" key="1">
    <citation type="submission" date="2016-10" db="EMBL/GenBank/DDBJ databases">
        <authorList>
            <person name="Varghese N."/>
            <person name="Submissions S."/>
        </authorList>
    </citation>
    <scope>NUCLEOTIDE SEQUENCE [LARGE SCALE GENOMIC DNA]</scope>
    <source>
        <strain evidence="3">CGMCC 1.12041</strain>
    </source>
</reference>
<dbReference type="PIRSF" id="PIRSF029285">
    <property type="entry name" value="Aminopept"/>
    <property type="match status" value="1"/>
</dbReference>
<feature type="signal peptide" evidence="1">
    <location>
        <begin position="1"/>
        <end position="30"/>
    </location>
</feature>
<keyword evidence="3" id="KW-1185">Reference proteome</keyword>
<evidence type="ECO:0000313" key="2">
    <source>
        <dbReference type="EMBL" id="SFD52657.1"/>
    </source>
</evidence>